<dbReference type="InterPro" id="IPR010583">
    <property type="entry name" value="MipA"/>
</dbReference>
<dbReference type="GO" id="GO:0009279">
    <property type="term" value="C:cell outer membrane"/>
    <property type="evidence" value="ECO:0007669"/>
    <property type="project" value="UniProtKB-SubCell"/>
</dbReference>
<name>A0A2G8RH03_9RHOB</name>
<keyword evidence="3 6" id="KW-0732">Signal</keyword>
<comment type="subcellular location">
    <subcellularLocation>
        <location evidence="1">Cell outer membrane</location>
    </subcellularLocation>
</comment>
<evidence type="ECO:0000256" key="2">
    <source>
        <dbReference type="ARBA" id="ARBA00005722"/>
    </source>
</evidence>
<keyword evidence="8" id="KW-1185">Reference proteome</keyword>
<dbReference type="RefSeq" id="WP_099910862.1">
    <property type="nucleotide sequence ID" value="NZ_AWWI01000064.1"/>
</dbReference>
<gene>
    <name evidence="7" type="ORF">P775_10485</name>
</gene>
<evidence type="ECO:0000256" key="1">
    <source>
        <dbReference type="ARBA" id="ARBA00004442"/>
    </source>
</evidence>
<dbReference type="EMBL" id="AWWI01000064">
    <property type="protein sequence ID" value="PIL20368.1"/>
    <property type="molecule type" value="Genomic_DNA"/>
</dbReference>
<evidence type="ECO:0000313" key="7">
    <source>
        <dbReference type="EMBL" id="PIL20368.1"/>
    </source>
</evidence>
<feature type="chain" id="PRO_5013956867" description="MltA-interacting MipA" evidence="6">
    <location>
        <begin position="21"/>
        <end position="275"/>
    </location>
</feature>
<accession>A0A2G8RH03</accession>
<sequence length="275" mass="29305">MTLRCAALALFCLGATPVLAGDPTIVQPEPVVMTPAPVALAPRPVLLFSLSGGVTSTPEYFGSDDVNAAPYLGVKFHFLRLPNGREVGSPDPWQGSEGFGIHGSARYIGERDSSDYSALRGADDVDATLELGGGIGYTLRNFDVFADVRRGFGGHEGWVAELGADYILRPTDRLRLKMGPRLLWGDEEYTDTYFGVNAASVAPGRPLYEADGGLVSAGLEFGARYQLSDVWGLEGAVTYDVLQNDAADSPLVDGSGEKDQWGIRLGVTRVFQIGG</sequence>
<feature type="signal peptide" evidence="6">
    <location>
        <begin position="1"/>
        <end position="20"/>
    </location>
</feature>
<organism evidence="7 8">
    <name type="scientific">Puniceibacterium antarcticum</name>
    <dbReference type="NCBI Taxonomy" id="1206336"/>
    <lineage>
        <taxon>Bacteria</taxon>
        <taxon>Pseudomonadati</taxon>
        <taxon>Pseudomonadota</taxon>
        <taxon>Alphaproteobacteria</taxon>
        <taxon>Rhodobacterales</taxon>
        <taxon>Paracoccaceae</taxon>
        <taxon>Puniceibacterium</taxon>
    </lineage>
</organism>
<dbReference type="OrthoDB" id="5462484at2"/>
<comment type="caution">
    <text evidence="7">The sequence shown here is derived from an EMBL/GenBank/DDBJ whole genome shotgun (WGS) entry which is preliminary data.</text>
</comment>
<dbReference type="Pfam" id="PF06629">
    <property type="entry name" value="MipA"/>
    <property type="match status" value="1"/>
</dbReference>
<evidence type="ECO:0000256" key="5">
    <source>
        <dbReference type="ARBA" id="ARBA00023237"/>
    </source>
</evidence>
<evidence type="ECO:0000256" key="6">
    <source>
        <dbReference type="SAM" id="SignalP"/>
    </source>
</evidence>
<keyword evidence="5" id="KW-0998">Cell outer membrane</keyword>
<dbReference type="Proteomes" id="UP000231259">
    <property type="component" value="Unassembled WGS sequence"/>
</dbReference>
<evidence type="ECO:0000313" key="8">
    <source>
        <dbReference type="Proteomes" id="UP000231259"/>
    </source>
</evidence>
<dbReference type="PANTHER" id="PTHR38776:SF1">
    <property type="entry name" value="MLTA-INTERACTING PROTEIN-RELATED"/>
    <property type="match status" value="1"/>
</dbReference>
<protein>
    <recommendedName>
        <fullName evidence="9">MltA-interacting MipA</fullName>
    </recommendedName>
</protein>
<proteinExistence type="inferred from homology"/>
<keyword evidence="4" id="KW-0472">Membrane</keyword>
<dbReference type="AlphaFoldDB" id="A0A2G8RH03"/>
<evidence type="ECO:0000256" key="4">
    <source>
        <dbReference type="ARBA" id="ARBA00023136"/>
    </source>
</evidence>
<reference evidence="7 8" key="1">
    <citation type="submission" date="2013-09" db="EMBL/GenBank/DDBJ databases">
        <title>Genome sequencing of Phaeobacter antarcticus sp. nov. SM1211.</title>
        <authorList>
            <person name="Zhang X.-Y."/>
            <person name="Liu C."/>
            <person name="Chen X.-L."/>
            <person name="Xie B.-B."/>
            <person name="Qin Q.-L."/>
            <person name="Rong J.-C."/>
            <person name="Zhang Y.-Z."/>
        </authorList>
    </citation>
    <scope>NUCLEOTIDE SEQUENCE [LARGE SCALE GENOMIC DNA]</scope>
    <source>
        <strain evidence="7 8">SM1211</strain>
    </source>
</reference>
<dbReference type="PANTHER" id="PTHR38776">
    <property type="entry name" value="MLTA-INTERACTING PROTEIN-RELATED"/>
    <property type="match status" value="1"/>
</dbReference>
<evidence type="ECO:0000256" key="3">
    <source>
        <dbReference type="ARBA" id="ARBA00022729"/>
    </source>
</evidence>
<evidence type="ECO:0008006" key="9">
    <source>
        <dbReference type="Google" id="ProtNLM"/>
    </source>
</evidence>
<comment type="similarity">
    <text evidence="2">Belongs to the MipA/OmpV family.</text>
</comment>